<evidence type="ECO:0000256" key="6">
    <source>
        <dbReference type="ARBA" id="ARBA00023315"/>
    </source>
</evidence>
<keyword evidence="9" id="KW-1185">Reference proteome</keyword>
<sequence length="294" mass="34664">MLKAVIYYITLPFIYLLSILPFPLLYGLSNFFFFVLYRLVGYRKALVLQNLRNSFPEKTEAEIQLIAKKFYKHLCDLFLEIFKTLTISKESMLKHCYLHPDARTLFTRLAAEKRSVILVMGHQGNWEWAGNTFSAEINSQLYVIYHPLANQYLNGLMYKMRTRFKTKLIAMKDTFKEMVVHRKEVTTTAFIADQTPSNVSGAHWMTFLNQDTPVFLGTERIAKKMNYPIVYAFVKKIKRGVYELNAELLLENPGNTADGEITEMHTRRLEQDIILQPETWLWSHRRWKRKRTDV</sequence>
<dbReference type="PANTHER" id="PTHR30606">
    <property type="entry name" value="LIPID A BIOSYNTHESIS LAUROYL ACYLTRANSFERASE"/>
    <property type="match status" value="1"/>
</dbReference>
<reference evidence="8 9" key="1">
    <citation type="submission" date="2019-09" db="EMBL/GenBank/DDBJ databases">
        <title>Genome sequence and assembly of Taibaiella sp.</title>
        <authorList>
            <person name="Chhetri G."/>
        </authorList>
    </citation>
    <scope>NUCLEOTIDE SEQUENCE [LARGE SCALE GENOMIC DNA]</scope>
    <source>
        <strain evidence="8 9">KVB11</strain>
    </source>
</reference>
<keyword evidence="3" id="KW-0997">Cell inner membrane</keyword>
<dbReference type="AlphaFoldDB" id="A0A5M6CMS0"/>
<evidence type="ECO:0000256" key="5">
    <source>
        <dbReference type="ARBA" id="ARBA00023136"/>
    </source>
</evidence>
<name>A0A5M6CMS0_9BACT</name>
<evidence type="ECO:0000313" key="8">
    <source>
        <dbReference type="EMBL" id="KAA5534439.1"/>
    </source>
</evidence>
<keyword evidence="7" id="KW-0812">Transmembrane</keyword>
<dbReference type="PANTHER" id="PTHR30606:SF10">
    <property type="entry name" value="PHOSPHATIDYLINOSITOL MANNOSIDE ACYLTRANSFERASE"/>
    <property type="match status" value="1"/>
</dbReference>
<dbReference type="EMBL" id="VWSH01000002">
    <property type="protein sequence ID" value="KAA5534439.1"/>
    <property type="molecule type" value="Genomic_DNA"/>
</dbReference>
<evidence type="ECO:0000256" key="2">
    <source>
        <dbReference type="ARBA" id="ARBA00022475"/>
    </source>
</evidence>
<proteinExistence type="predicted"/>
<accession>A0A5M6CMS0</accession>
<dbReference type="CDD" id="cd07984">
    <property type="entry name" value="LPLAT_LABLAT-like"/>
    <property type="match status" value="1"/>
</dbReference>
<dbReference type="Proteomes" id="UP000323632">
    <property type="component" value="Unassembled WGS sequence"/>
</dbReference>
<dbReference type="GO" id="GO:0005886">
    <property type="term" value="C:plasma membrane"/>
    <property type="evidence" value="ECO:0007669"/>
    <property type="project" value="UniProtKB-SubCell"/>
</dbReference>
<dbReference type="Pfam" id="PF03279">
    <property type="entry name" value="Lip_A_acyltrans"/>
    <property type="match status" value="1"/>
</dbReference>
<evidence type="ECO:0000256" key="4">
    <source>
        <dbReference type="ARBA" id="ARBA00022679"/>
    </source>
</evidence>
<dbReference type="GO" id="GO:0009247">
    <property type="term" value="P:glycolipid biosynthetic process"/>
    <property type="evidence" value="ECO:0007669"/>
    <property type="project" value="UniProtKB-ARBA"/>
</dbReference>
<comment type="caution">
    <text evidence="8">The sequence shown here is derived from an EMBL/GenBank/DDBJ whole genome shotgun (WGS) entry which is preliminary data.</text>
</comment>
<evidence type="ECO:0000256" key="7">
    <source>
        <dbReference type="SAM" id="Phobius"/>
    </source>
</evidence>
<organism evidence="8 9">
    <name type="scientific">Taibaiella lutea</name>
    <dbReference type="NCBI Taxonomy" id="2608001"/>
    <lineage>
        <taxon>Bacteria</taxon>
        <taxon>Pseudomonadati</taxon>
        <taxon>Bacteroidota</taxon>
        <taxon>Chitinophagia</taxon>
        <taxon>Chitinophagales</taxon>
        <taxon>Chitinophagaceae</taxon>
        <taxon>Taibaiella</taxon>
    </lineage>
</organism>
<keyword evidence="5 7" id="KW-0472">Membrane</keyword>
<comment type="subcellular location">
    <subcellularLocation>
        <location evidence="1">Cell inner membrane</location>
    </subcellularLocation>
</comment>
<evidence type="ECO:0000256" key="3">
    <source>
        <dbReference type="ARBA" id="ARBA00022519"/>
    </source>
</evidence>
<dbReference type="InterPro" id="IPR004960">
    <property type="entry name" value="LipA_acyltrans"/>
</dbReference>
<protein>
    <submittedName>
        <fullName evidence="8">Lipid A biosynthesis acyltransferase</fullName>
    </submittedName>
</protein>
<keyword evidence="7" id="KW-1133">Transmembrane helix</keyword>
<keyword evidence="4 8" id="KW-0808">Transferase</keyword>
<evidence type="ECO:0000256" key="1">
    <source>
        <dbReference type="ARBA" id="ARBA00004533"/>
    </source>
</evidence>
<dbReference type="RefSeq" id="WP_150032120.1">
    <property type="nucleotide sequence ID" value="NZ_VWSH01000002.1"/>
</dbReference>
<keyword evidence="6 8" id="KW-0012">Acyltransferase</keyword>
<feature type="transmembrane region" description="Helical" evidence="7">
    <location>
        <begin position="6"/>
        <end position="37"/>
    </location>
</feature>
<dbReference type="GO" id="GO:0016746">
    <property type="term" value="F:acyltransferase activity"/>
    <property type="evidence" value="ECO:0007669"/>
    <property type="project" value="UniProtKB-KW"/>
</dbReference>
<evidence type="ECO:0000313" key="9">
    <source>
        <dbReference type="Proteomes" id="UP000323632"/>
    </source>
</evidence>
<keyword evidence="2" id="KW-1003">Cell membrane</keyword>
<gene>
    <name evidence="8" type="ORF">F0919_07380</name>
</gene>